<accession>A0ABS8NMG4</accession>
<evidence type="ECO:0008006" key="3">
    <source>
        <dbReference type="Google" id="ProtNLM"/>
    </source>
</evidence>
<comment type="caution">
    <text evidence="1">The sequence shown here is derived from an EMBL/GenBank/DDBJ whole genome shotgun (WGS) entry which is preliminary data.</text>
</comment>
<organism evidence="1 2">
    <name type="scientific">Rhodopirellula halodulae</name>
    <dbReference type="NCBI Taxonomy" id="2894198"/>
    <lineage>
        <taxon>Bacteria</taxon>
        <taxon>Pseudomonadati</taxon>
        <taxon>Planctomycetota</taxon>
        <taxon>Planctomycetia</taxon>
        <taxon>Pirellulales</taxon>
        <taxon>Pirellulaceae</taxon>
        <taxon>Rhodopirellula</taxon>
    </lineage>
</organism>
<sequence>MSNLLLQIPDAVDVRDGLPRPNWDVIHAWSETNVDSRSLNDTWTRIARDWLKLLADALPHDYTVRESSEFLLLATDVPLGERILAFSEHARRVILEKLDGVASDEGHGKHVILLLGDDDAYYDYVTDFYPDEGEFGLSGGMFLSAGYGHFVICPSSAVEYERVIAHELNHALLSHLPLPLWLNEGVTQVIEDIVVDSSYFMVDHEILQRHRAYWNLQTINSFWSGESFSFPDEGQELSYGLAQVLFRNLMSDFPEVVKDILNNASYVDAGNSAFLQFCNVSIADRAAQFLGNGDWTARGNYADLDGSGTMDGYHRGVA</sequence>
<keyword evidence="2" id="KW-1185">Reference proteome</keyword>
<name>A0ABS8NMG4_9BACT</name>
<proteinExistence type="predicted"/>
<dbReference type="RefSeq" id="WP_230276404.1">
    <property type="nucleotide sequence ID" value="NZ_JAJKFW010000059.1"/>
</dbReference>
<evidence type="ECO:0000313" key="2">
    <source>
        <dbReference type="Proteomes" id="UP001430306"/>
    </source>
</evidence>
<reference evidence="1" key="1">
    <citation type="submission" date="2021-11" db="EMBL/GenBank/DDBJ databases">
        <title>Genome sequence.</title>
        <authorList>
            <person name="Sun Q."/>
        </authorList>
    </citation>
    <scope>NUCLEOTIDE SEQUENCE</scope>
    <source>
        <strain evidence="1">JC740</strain>
    </source>
</reference>
<protein>
    <recommendedName>
        <fullName evidence="3">DUF1570 domain-containing protein</fullName>
    </recommendedName>
</protein>
<dbReference type="Proteomes" id="UP001430306">
    <property type="component" value="Unassembled WGS sequence"/>
</dbReference>
<gene>
    <name evidence="1" type="ORF">LOC71_20700</name>
</gene>
<dbReference type="EMBL" id="JAJKFW010000059">
    <property type="protein sequence ID" value="MCC9644700.1"/>
    <property type="molecule type" value="Genomic_DNA"/>
</dbReference>
<evidence type="ECO:0000313" key="1">
    <source>
        <dbReference type="EMBL" id="MCC9644700.1"/>
    </source>
</evidence>